<feature type="domain" description="N-acetyltransferase" evidence="5">
    <location>
        <begin position="11"/>
        <end position="162"/>
    </location>
</feature>
<organism evidence="6 7">
    <name type="scientific">Cellulomonas gilvus (strain ATCC 13127 / NRRL B-14078)</name>
    <name type="common">Cellvibrio gilvus</name>
    <dbReference type="NCBI Taxonomy" id="593907"/>
    <lineage>
        <taxon>Bacteria</taxon>
        <taxon>Bacillati</taxon>
        <taxon>Actinomycetota</taxon>
        <taxon>Actinomycetes</taxon>
        <taxon>Micrococcales</taxon>
        <taxon>Cellulomonadaceae</taxon>
        <taxon>Cellulomonas</taxon>
    </lineage>
</organism>
<dbReference type="Gene3D" id="3.30.1050.10">
    <property type="entry name" value="SCP2 sterol-binding domain"/>
    <property type="match status" value="1"/>
</dbReference>
<dbReference type="InterPro" id="IPR025559">
    <property type="entry name" value="Eis_dom"/>
</dbReference>
<dbReference type="InterPro" id="IPR036527">
    <property type="entry name" value="SCP2_sterol-bd_dom_sf"/>
</dbReference>
<dbReference type="InterPro" id="IPR041380">
    <property type="entry name" value="Acetyltransf_17"/>
</dbReference>
<gene>
    <name evidence="6" type="ordered locus">Celgi_2191</name>
</gene>
<evidence type="ECO:0000259" key="5">
    <source>
        <dbReference type="PROSITE" id="PS51186"/>
    </source>
</evidence>
<evidence type="ECO:0000313" key="6">
    <source>
        <dbReference type="EMBL" id="AEI12691.1"/>
    </source>
</evidence>
<dbReference type="KEGG" id="cga:Celgi_2191"/>
<dbReference type="SUPFAM" id="SSF55718">
    <property type="entry name" value="SCP-like"/>
    <property type="match status" value="1"/>
</dbReference>
<dbReference type="InterPro" id="IPR022902">
    <property type="entry name" value="NAcTrfase_Eis"/>
</dbReference>
<dbReference type="InterPro" id="IPR016181">
    <property type="entry name" value="Acyl_CoA_acyltransferase"/>
</dbReference>
<sequence>MGAMTPLPDGYRIVTVPLDRKDEFRAVNHLAFAFEPDEKTSEIIPDQLEWDRTAAVERPDGTLAAVHASYDFDLPVPGGEVACAGLTWVGVRPDERRRGLLTSMIDFHFARSLERGEAVSALFAAEMPIYGRFGYGSVADDVRLKIPRGARLRDVPGSAELTVRFDTADADRHTDLVHTIHTAGGAGRPGWMPRSSDAMRRGRVVDPPAWRDGGESLRIVTVHDAAGEPRAYALLRRKETWADPGARYPVHVREAVALDAAAAHRLWSFVLDLDLTVEVNTGMLPADDELLHLLVDARGAVPRFSDNLWVRLLDVPTALEARRYSSALDVVLEVTDARLPQNAGRWRLTTGDADASGFTARVTSTDDEPDLRLDVRELAAAYLGGRSLAAYARAGLVTEVAPGTLLRAATAFSWPVAPVCSWVF</sequence>
<dbReference type="SUPFAM" id="SSF55729">
    <property type="entry name" value="Acyl-CoA N-acyltransferases (Nat)"/>
    <property type="match status" value="1"/>
</dbReference>
<feature type="binding site" evidence="4">
    <location>
        <begin position="89"/>
        <end position="91"/>
    </location>
    <ligand>
        <name>acetyl-CoA</name>
        <dbReference type="ChEBI" id="CHEBI:57288"/>
    </ligand>
</feature>
<dbReference type="Gene3D" id="3.40.630.30">
    <property type="match status" value="2"/>
</dbReference>
<dbReference type="HOGENOM" id="CLU_050659_0_0_11"/>
<feature type="binding site" evidence="4">
    <location>
        <begin position="97"/>
        <end position="102"/>
    </location>
    <ligand>
        <name>acetyl-CoA</name>
        <dbReference type="ChEBI" id="CHEBI:57288"/>
    </ligand>
</feature>
<keyword evidence="3 4" id="KW-0012">Acyltransferase</keyword>
<dbReference type="Pfam" id="PF17668">
    <property type="entry name" value="Acetyltransf_17"/>
    <property type="match status" value="1"/>
</dbReference>
<proteinExistence type="inferred from homology"/>
<dbReference type="AlphaFoldDB" id="F8A0K6"/>
<dbReference type="HAMAP" id="MF_01812">
    <property type="entry name" value="Eis"/>
    <property type="match status" value="1"/>
</dbReference>
<dbReference type="GO" id="GO:0034069">
    <property type="term" value="F:aminoglycoside N-acetyltransferase activity"/>
    <property type="evidence" value="ECO:0007669"/>
    <property type="project" value="TreeGrafter"/>
</dbReference>
<dbReference type="InterPro" id="IPR051554">
    <property type="entry name" value="Acetyltransferase_Eis"/>
</dbReference>
<dbReference type="InterPro" id="IPR000182">
    <property type="entry name" value="GNAT_dom"/>
</dbReference>
<accession>F8A0K6</accession>
<protein>
    <submittedName>
        <fullName evidence="6">GCN5-related protein N-acetyltransferase</fullName>
    </submittedName>
</protein>
<dbReference type="eggNOG" id="COG4552">
    <property type="taxonomic scope" value="Bacteria"/>
</dbReference>
<comment type="caution">
    <text evidence="4">Lacks conserved residue(s) required for the propagation of feature annotation.</text>
</comment>
<evidence type="ECO:0000313" key="7">
    <source>
        <dbReference type="Proteomes" id="UP000000485"/>
    </source>
</evidence>
<dbReference type="Pfam" id="PF13530">
    <property type="entry name" value="SCP2_2"/>
    <property type="match status" value="1"/>
</dbReference>
<comment type="similarity">
    <text evidence="1 4">Belongs to the acetyltransferase Eis family.</text>
</comment>
<dbReference type="GO" id="GO:0030649">
    <property type="term" value="P:aminoglycoside antibiotic catabolic process"/>
    <property type="evidence" value="ECO:0007669"/>
    <property type="project" value="TreeGrafter"/>
</dbReference>
<comment type="subunit">
    <text evidence="4">Homohexamer; trimer of dimers.</text>
</comment>
<dbReference type="PANTHER" id="PTHR37817">
    <property type="entry name" value="N-ACETYLTRANSFERASE EIS"/>
    <property type="match status" value="1"/>
</dbReference>
<evidence type="ECO:0000256" key="4">
    <source>
        <dbReference type="HAMAP-Rule" id="MF_01812"/>
    </source>
</evidence>
<dbReference type="EMBL" id="CP002665">
    <property type="protein sequence ID" value="AEI12691.1"/>
    <property type="molecule type" value="Genomic_DNA"/>
</dbReference>
<keyword evidence="2 4" id="KW-0808">Transferase</keyword>
<name>F8A0K6_CELGA</name>
<keyword evidence="7" id="KW-1185">Reference proteome</keyword>
<dbReference type="PANTHER" id="PTHR37817:SF1">
    <property type="entry name" value="N-ACETYLTRANSFERASE EIS"/>
    <property type="match status" value="1"/>
</dbReference>
<feature type="active site" description="Proton donor" evidence="4">
    <location>
        <position position="130"/>
    </location>
</feature>
<feature type="active site" description="Proton acceptor; via carboxylate" evidence="4">
    <location>
        <position position="424"/>
    </location>
</feature>
<dbReference type="Proteomes" id="UP000000485">
    <property type="component" value="Chromosome"/>
</dbReference>
<evidence type="ECO:0000256" key="2">
    <source>
        <dbReference type="ARBA" id="ARBA00022679"/>
    </source>
</evidence>
<dbReference type="NCBIfam" id="NF002367">
    <property type="entry name" value="PRK01346.1-4"/>
    <property type="match status" value="1"/>
</dbReference>
<reference evidence="7" key="1">
    <citation type="submission" date="2011-04" db="EMBL/GenBank/DDBJ databases">
        <title>Complete sequence of Cellvibrio gilvus ATCC 13127.</title>
        <authorList>
            <person name="Lucas S."/>
            <person name="Han J."/>
            <person name="Lapidus A."/>
            <person name="Cheng J.-F."/>
            <person name="Goodwin L."/>
            <person name="Pitluck S."/>
            <person name="Peters L."/>
            <person name="Munk A."/>
            <person name="Detter J.C."/>
            <person name="Han C."/>
            <person name="Tapia R."/>
            <person name="Land M."/>
            <person name="Hauser L."/>
            <person name="Kyrpides N."/>
            <person name="Ivanova N."/>
            <person name="Ovchinnikova G."/>
            <person name="Pagani I."/>
            <person name="Mead D."/>
            <person name="Brumm P."/>
            <person name="Woyke T."/>
        </authorList>
    </citation>
    <scope>NUCLEOTIDE SEQUENCE [LARGE SCALE GENOMIC DNA]</scope>
    <source>
        <strain evidence="7">ATCC 13127 / NRRL B-14078</strain>
    </source>
</reference>
<dbReference type="PROSITE" id="PS51186">
    <property type="entry name" value="GNAT"/>
    <property type="match status" value="1"/>
</dbReference>
<dbReference type="STRING" id="593907.Celgi_2191"/>
<evidence type="ECO:0000256" key="3">
    <source>
        <dbReference type="ARBA" id="ARBA00023315"/>
    </source>
</evidence>
<evidence type="ECO:0000256" key="1">
    <source>
        <dbReference type="ARBA" id="ARBA00009213"/>
    </source>
</evidence>
<dbReference type="Pfam" id="PF13527">
    <property type="entry name" value="Acetyltransf_9"/>
    <property type="match status" value="1"/>
</dbReference>